<organism evidence="1 2">
    <name type="scientific">Rhabditophanes sp. KR3021</name>
    <dbReference type="NCBI Taxonomy" id="114890"/>
    <lineage>
        <taxon>Eukaryota</taxon>
        <taxon>Metazoa</taxon>
        <taxon>Ecdysozoa</taxon>
        <taxon>Nematoda</taxon>
        <taxon>Chromadorea</taxon>
        <taxon>Rhabditida</taxon>
        <taxon>Tylenchina</taxon>
        <taxon>Panagrolaimomorpha</taxon>
        <taxon>Strongyloidoidea</taxon>
        <taxon>Alloionematidae</taxon>
        <taxon>Rhabditophanes</taxon>
    </lineage>
</organism>
<dbReference type="Proteomes" id="UP000095286">
    <property type="component" value="Unplaced"/>
</dbReference>
<sequence>MPKELPNRNIVNIVEELNPILYSTKGLIPCKKRIIVGADFKKEPLPEDLIEFANDNDSNPTIILVLESDLKDNKFFAPVDDIGNITDTYPFLLPENIVRGMDKVDNISLPAKKESQLKPSPPPKKRRKWVDKLCAFYQDTKFVLNLVGTLIYVLIPPFPKKVIRKCAFHPPPKFKTYFLTNSSETYNLVFYSAEEAFGHKNIMICLPSLINDPSPAVDMYQQLLRTKVKIIENRLKTKIVTLLCKCIYSLKSRKKSPYLIIFSQPNSSDIGSGMITDPNFVDIADYLNLDILAYDYGGFGLSGSTPGEAELFADIDAVYEYACDGLGYKAENIILFGFSMGTAVSTYLASRIANLGALILLAPFTSLIRVLKKQPHSQKTMAMDQFVSIDRIDKVKTRVLIIHGTSDAMVGIAHSVQLLSKIKNAAEPLFIPHATHQSVYSEKVTWKRVKQFLKHELLLKQKWRHATIIISKKRRKKHETISSTIISNSVLDGTSSSGSLQSSTTNDTTNLSPPPTD</sequence>
<proteinExistence type="predicted"/>
<evidence type="ECO:0000313" key="2">
    <source>
        <dbReference type="WBParaSite" id="RSKR_0001022400.1"/>
    </source>
</evidence>
<protein>
    <submittedName>
        <fullName evidence="2">Hydrolase_4 domain-containing protein</fullName>
    </submittedName>
</protein>
<reference evidence="2" key="1">
    <citation type="submission" date="2016-11" db="UniProtKB">
        <authorList>
            <consortium name="WormBaseParasite"/>
        </authorList>
    </citation>
    <scope>IDENTIFICATION</scope>
    <source>
        <strain evidence="2">KR3021</strain>
    </source>
</reference>
<accession>A0AC35UCP5</accession>
<evidence type="ECO:0000313" key="1">
    <source>
        <dbReference type="Proteomes" id="UP000095286"/>
    </source>
</evidence>
<name>A0AC35UCP5_9BILA</name>
<dbReference type="WBParaSite" id="RSKR_0001022400.1">
    <property type="protein sequence ID" value="RSKR_0001022400.1"/>
    <property type="gene ID" value="RSKR_0001022400"/>
</dbReference>